<dbReference type="AlphaFoldDB" id="A0A9P8UAB5"/>
<evidence type="ECO:0000313" key="3">
    <source>
        <dbReference type="Proteomes" id="UP000758603"/>
    </source>
</evidence>
<accession>A0A9P8UAB5</accession>
<feature type="region of interest" description="Disordered" evidence="1">
    <location>
        <begin position="1"/>
        <end position="34"/>
    </location>
</feature>
<sequence length="181" mass="19663">MAKRRNSPVRQLEDDKSNAVPITSRKKRRTPTQMAAYRANEAREKAAVEAAKAAKKTTPKTKKAVKAKPASPFIAKANDNVNIDALVNSAAPAVKAQQPMAINDDPFAEELVPIRVNKAAINTNKAATTTNKAVTKKTKTKKKSQPITPVANDAVYVGHHQLDINFDGHIHVVELNESQPV</sequence>
<dbReference type="RefSeq" id="XP_045951171.1">
    <property type="nucleotide sequence ID" value="XM_046101139.1"/>
</dbReference>
<organism evidence="2 3">
    <name type="scientific">Truncatella angustata</name>
    <dbReference type="NCBI Taxonomy" id="152316"/>
    <lineage>
        <taxon>Eukaryota</taxon>
        <taxon>Fungi</taxon>
        <taxon>Dikarya</taxon>
        <taxon>Ascomycota</taxon>
        <taxon>Pezizomycotina</taxon>
        <taxon>Sordariomycetes</taxon>
        <taxon>Xylariomycetidae</taxon>
        <taxon>Amphisphaeriales</taxon>
        <taxon>Sporocadaceae</taxon>
        <taxon>Truncatella</taxon>
    </lineage>
</organism>
<gene>
    <name evidence="2" type="ORF">BKA67DRAFT_542620</name>
</gene>
<reference evidence="2" key="1">
    <citation type="journal article" date="2021" name="Nat. Commun.">
        <title>Genetic determinants of endophytism in the Arabidopsis root mycobiome.</title>
        <authorList>
            <person name="Mesny F."/>
            <person name="Miyauchi S."/>
            <person name="Thiergart T."/>
            <person name="Pickel B."/>
            <person name="Atanasova L."/>
            <person name="Karlsson M."/>
            <person name="Huettel B."/>
            <person name="Barry K.W."/>
            <person name="Haridas S."/>
            <person name="Chen C."/>
            <person name="Bauer D."/>
            <person name="Andreopoulos W."/>
            <person name="Pangilinan J."/>
            <person name="LaButti K."/>
            <person name="Riley R."/>
            <person name="Lipzen A."/>
            <person name="Clum A."/>
            <person name="Drula E."/>
            <person name="Henrissat B."/>
            <person name="Kohler A."/>
            <person name="Grigoriev I.V."/>
            <person name="Martin F.M."/>
            <person name="Hacquard S."/>
        </authorList>
    </citation>
    <scope>NUCLEOTIDE SEQUENCE</scope>
    <source>
        <strain evidence="2">MPI-SDFR-AT-0073</strain>
    </source>
</reference>
<evidence type="ECO:0000313" key="2">
    <source>
        <dbReference type="EMBL" id="KAH6640097.1"/>
    </source>
</evidence>
<comment type="caution">
    <text evidence="2">The sequence shown here is derived from an EMBL/GenBank/DDBJ whole genome shotgun (WGS) entry which is preliminary data.</text>
</comment>
<name>A0A9P8UAB5_9PEZI</name>
<keyword evidence="3" id="KW-1185">Reference proteome</keyword>
<evidence type="ECO:0000256" key="1">
    <source>
        <dbReference type="SAM" id="MobiDB-lite"/>
    </source>
</evidence>
<dbReference type="GeneID" id="70130031"/>
<protein>
    <submittedName>
        <fullName evidence="2">Uncharacterized protein</fullName>
    </submittedName>
</protein>
<dbReference type="EMBL" id="JAGPXC010000014">
    <property type="protein sequence ID" value="KAH6640097.1"/>
    <property type="molecule type" value="Genomic_DNA"/>
</dbReference>
<dbReference type="Proteomes" id="UP000758603">
    <property type="component" value="Unassembled WGS sequence"/>
</dbReference>
<proteinExistence type="predicted"/>